<dbReference type="EMBL" id="AP028679">
    <property type="protein sequence ID" value="BEQ15097.1"/>
    <property type="molecule type" value="Genomic_DNA"/>
</dbReference>
<comment type="function">
    <text evidence="7">Involved in the gluconeogenesis. Catalyzes stereospecifically the conversion of dihydroxyacetone phosphate (DHAP) to D-glyceraldehyde-3-phosphate (G3P).</text>
</comment>
<evidence type="ECO:0000256" key="6">
    <source>
        <dbReference type="ARBA" id="ARBA00023235"/>
    </source>
</evidence>
<dbReference type="AlphaFoldDB" id="A0AAU9EEZ0"/>
<dbReference type="GO" id="GO:0046166">
    <property type="term" value="P:glyceraldehyde-3-phosphate biosynthetic process"/>
    <property type="evidence" value="ECO:0007669"/>
    <property type="project" value="TreeGrafter"/>
</dbReference>
<sequence length="250" mass="26079">MSRKLMIAGNWKLHLTVEEAVALANAIASGLSRDDLDVLLIPGFLALEPVALSLSTSPVLVGGQNLFWEDQGAYTGEVSGPQLKAAGARYVLVGHSERRQYFGESERTCCLRLNAALKAGLRPILCVGETQAEREAGRTEGVLESQLAGGLAGLEAAQMASVTVAYEPVWAIGTGLTATEEQAAEAHAHIRAWIGSRFDKGVANSTRILYGGSVNPANAAGLLNQPEVDGALVGGASLKAESFLGIIQAA</sequence>
<evidence type="ECO:0000256" key="2">
    <source>
        <dbReference type="ARBA" id="ARBA00007422"/>
    </source>
</evidence>
<dbReference type="RefSeq" id="WP_338599034.1">
    <property type="nucleotide sequence ID" value="NZ_AP028679.1"/>
</dbReference>
<dbReference type="PROSITE" id="PS51440">
    <property type="entry name" value="TIM_2"/>
    <property type="match status" value="1"/>
</dbReference>
<dbReference type="Gene3D" id="3.20.20.70">
    <property type="entry name" value="Aldolase class I"/>
    <property type="match status" value="1"/>
</dbReference>
<keyword evidence="4 7" id="KW-0963">Cytoplasm</keyword>
<dbReference type="InterPro" id="IPR000652">
    <property type="entry name" value="Triosephosphate_isomerase"/>
</dbReference>
<feature type="active site" description="Electrophile" evidence="7">
    <location>
        <position position="95"/>
    </location>
</feature>
<dbReference type="GO" id="GO:0006096">
    <property type="term" value="P:glycolytic process"/>
    <property type="evidence" value="ECO:0007669"/>
    <property type="project" value="UniProtKB-UniRule"/>
</dbReference>
<dbReference type="NCBIfam" id="TIGR00419">
    <property type="entry name" value="tim"/>
    <property type="match status" value="1"/>
</dbReference>
<dbReference type="GO" id="GO:0005829">
    <property type="term" value="C:cytosol"/>
    <property type="evidence" value="ECO:0007669"/>
    <property type="project" value="TreeGrafter"/>
</dbReference>
<name>A0AAU9EEZ0_9BACT</name>
<evidence type="ECO:0000256" key="3">
    <source>
        <dbReference type="ARBA" id="ARBA00022432"/>
    </source>
</evidence>
<feature type="active site" description="Proton acceptor" evidence="7">
    <location>
        <position position="167"/>
    </location>
</feature>
<dbReference type="CDD" id="cd00311">
    <property type="entry name" value="TIM"/>
    <property type="match status" value="1"/>
</dbReference>
<dbReference type="PROSITE" id="PS00171">
    <property type="entry name" value="TIM_1"/>
    <property type="match status" value="1"/>
</dbReference>
<feature type="binding site" evidence="7">
    <location>
        <position position="173"/>
    </location>
    <ligand>
        <name>substrate</name>
    </ligand>
</feature>
<feature type="binding site" evidence="7">
    <location>
        <position position="213"/>
    </location>
    <ligand>
        <name>substrate</name>
    </ligand>
</feature>
<evidence type="ECO:0000256" key="7">
    <source>
        <dbReference type="HAMAP-Rule" id="MF_00147"/>
    </source>
</evidence>
<dbReference type="HAMAP" id="MF_00147_B">
    <property type="entry name" value="TIM_B"/>
    <property type="match status" value="1"/>
</dbReference>
<evidence type="ECO:0000313" key="10">
    <source>
        <dbReference type="Proteomes" id="UP001366166"/>
    </source>
</evidence>
<dbReference type="Pfam" id="PF00121">
    <property type="entry name" value="TIM"/>
    <property type="match status" value="1"/>
</dbReference>
<protein>
    <recommendedName>
        <fullName evidence="7 8">Triosephosphate isomerase</fullName>
        <shortName evidence="7">TIM</shortName>
        <shortName evidence="7">TPI</shortName>
        <ecNumber evidence="7 8">5.3.1.1</ecNumber>
    </recommendedName>
    <alternativeName>
        <fullName evidence="7">Triose-phosphate isomerase</fullName>
    </alternativeName>
</protein>
<dbReference type="InterPro" id="IPR035990">
    <property type="entry name" value="TIM_sf"/>
</dbReference>
<dbReference type="EC" id="5.3.1.1" evidence="7 8"/>
<evidence type="ECO:0000313" key="9">
    <source>
        <dbReference type="EMBL" id="BEQ15097.1"/>
    </source>
</evidence>
<dbReference type="Proteomes" id="UP001366166">
    <property type="component" value="Chromosome"/>
</dbReference>
<comment type="subcellular location">
    <subcellularLocation>
        <location evidence="7 8">Cytoplasm</location>
    </subcellularLocation>
</comment>
<dbReference type="GO" id="GO:0004807">
    <property type="term" value="F:triose-phosphate isomerase activity"/>
    <property type="evidence" value="ECO:0007669"/>
    <property type="project" value="UniProtKB-UniRule"/>
</dbReference>
<comment type="pathway">
    <text evidence="7 8">Carbohydrate biosynthesis; gluconeogenesis.</text>
</comment>
<proteinExistence type="inferred from homology"/>
<dbReference type="GO" id="GO:0006094">
    <property type="term" value="P:gluconeogenesis"/>
    <property type="evidence" value="ECO:0007669"/>
    <property type="project" value="UniProtKB-UniRule"/>
</dbReference>
<comment type="pathway">
    <text evidence="1 7 8">Carbohydrate degradation; glycolysis; D-glyceraldehyde 3-phosphate from glycerone phosphate: step 1/1.</text>
</comment>
<gene>
    <name evidence="9" type="primary">tpi</name>
    <name evidence="7" type="synonym">tpiA</name>
    <name evidence="9" type="ORF">FAK_21630</name>
</gene>
<feature type="binding site" evidence="7">
    <location>
        <begin position="10"/>
        <end position="12"/>
    </location>
    <ligand>
        <name>substrate</name>
    </ligand>
</feature>
<keyword evidence="3 7" id="KW-0312">Gluconeogenesis</keyword>
<dbReference type="SUPFAM" id="SSF51351">
    <property type="entry name" value="Triosephosphate isomerase (TIM)"/>
    <property type="match status" value="1"/>
</dbReference>
<evidence type="ECO:0000256" key="5">
    <source>
        <dbReference type="ARBA" id="ARBA00023152"/>
    </source>
</evidence>
<accession>A0AAU9EEZ0</accession>
<evidence type="ECO:0000256" key="1">
    <source>
        <dbReference type="ARBA" id="ARBA00004680"/>
    </source>
</evidence>
<dbReference type="InterPro" id="IPR022896">
    <property type="entry name" value="TrioseP_Isoase_bac/euk"/>
</dbReference>
<reference evidence="10" key="1">
    <citation type="journal article" date="2023" name="Arch. Microbiol.">
        <title>Desulfoferula mesophilus gen. nov. sp. nov., a mesophilic sulfate-reducing bacterium isolated from a brackish lake sediment.</title>
        <authorList>
            <person name="Watanabe T."/>
            <person name="Yabe T."/>
            <person name="Tsuji J.M."/>
            <person name="Fukui M."/>
        </authorList>
    </citation>
    <scope>NUCLEOTIDE SEQUENCE [LARGE SCALE GENOMIC DNA]</scope>
    <source>
        <strain evidence="10">12FAK</strain>
    </source>
</reference>
<dbReference type="FunFam" id="3.20.20.70:FF:000016">
    <property type="entry name" value="Triosephosphate isomerase"/>
    <property type="match status" value="1"/>
</dbReference>
<evidence type="ECO:0000256" key="4">
    <source>
        <dbReference type="ARBA" id="ARBA00022490"/>
    </source>
</evidence>
<dbReference type="InterPro" id="IPR013785">
    <property type="entry name" value="Aldolase_TIM"/>
</dbReference>
<keyword evidence="5 7" id="KW-0324">Glycolysis</keyword>
<organism evidence="9 10">
    <name type="scientific">Desulfoferula mesophila</name>
    <dbReference type="NCBI Taxonomy" id="3058419"/>
    <lineage>
        <taxon>Bacteria</taxon>
        <taxon>Pseudomonadati</taxon>
        <taxon>Thermodesulfobacteriota</taxon>
        <taxon>Desulfarculia</taxon>
        <taxon>Desulfarculales</taxon>
        <taxon>Desulfarculaceae</taxon>
        <taxon>Desulfoferula</taxon>
    </lineage>
</organism>
<dbReference type="PANTHER" id="PTHR21139:SF42">
    <property type="entry name" value="TRIOSEPHOSPHATE ISOMERASE"/>
    <property type="match status" value="1"/>
</dbReference>
<comment type="subunit">
    <text evidence="7 8">Homodimer.</text>
</comment>
<dbReference type="GO" id="GO:0019563">
    <property type="term" value="P:glycerol catabolic process"/>
    <property type="evidence" value="ECO:0007669"/>
    <property type="project" value="TreeGrafter"/>
</dbReference>
<evidence type="ECO:0000256" key="8">
    <source>
        <dbReference type="RuleBase" id="RU363013"/>
    </source>
</evidence>
<feature type="binding site" evidence="7">
    <location>
        <begin position="234"/>
        <end position="235"/>
    </location>
    <ligand>
        <name>substrate</name>
    </ligand>
</feature>
<keyword evidence="6 7" id="KW-0413">Isomerase</keyword>
<comment type="catalytic activity">
    <reaction evidence="7 8">
        <text>D-glyceraldehyde 3-phosphate = dihydroxyacetone phosphate</text>
        <dbReference type="Rhea" id="RHEA:18585"/>
        <dbReference type="ChEBI" id="CHEBI:57642"/>
        <dbReference type="ChEBI" id="CHEBI:59776"/>
        <dbReference type="EC" id="5.3.1.1"/>
    </reaction>
</comment>
<dbReference type="KEGG" id="dmp:FAK_21630"/>
<comment type="similarity">
    <text evidence="2 7 8">Belongs to the triosephosphate isomerase family.</text>
</comment>
<keyword evidence="10" id="KW-1185">Reference proteome</keyword>
<dbReference type="InterPro" id="IPR020861">
    <property type="entry name" value="Triosephosphate_isomerase_AS"/>
</dbReference>
<dbReference type="PANTHER" id="PTHR21139">
    <property type="entry name" value="TRIOSEPHOSPHATE ISOMERASE"/>
    <property type="match status" value="1"/>
</dbReference>